<dbReference type="InterPro" id="IPR032623">
    <property type="entry name" value="FecR_N"/>
</dbReference>
<protein>
    <submittedName>
        <fullName evidence="3">Iron dicitrate transporter FecR</fullName>
    </submittedName>
</protein>
<dbReference type="PIRSF" id="PIRSF018266">
    <property type="entry name" value="FecR"/>
    <property type="match status" value="1"/>
</dbReference>
<feature type="domain" description="FecR N-terminal" evidence="2">
    <location>
        <begin position="16"/>
        <end position="52"/>
    </location>
</feature>
<dbReference type="PANTHER" id="PTHR30273">
    <property type="entry name" value="PERIPLASMIC SIGNAL SENSOR AND SIGMA FACTOR ACTIVATOR FECR-RELATED"/>
    <property type="match status" value="1"/>
</dbReference>
<evidence type="ECO:0000259" key="2">
    <source>
        <dbReference type="Pfam" id="PF16220"/>
    </source>
</evidence>
<dbReference type="Gene3D" id="2.60.120.1440">
    <property type="match status" value="1"/>
</dbReference>
<gene>
    <name evidence="3" type="ORF">GCM10011487_48870</name>
</gene>
<organism evidence="3 4">
    <name type="scientific">Steroidobacter agaridevorans</name>
    <dbReference type="NCBI Taxonomy" id="2695856"/>
    <lineage>
        <taxon>Bacteria</taxon>
        <taxon>Pseudomonadati</taxon>
        <taxon>Pseudomonadota</taxon>
        <taxon>Gammaproteobacteria</taxon>
        <taxon>Steroidobacterales</taxon>
        <taxon>Steroidobacteraceae</taxon>
        <taxon>Steroidobacter</taxon>
    </lineage>
</organism>
<dbReference type="GO" id="GO:0016989">
    <property type="term" value="F:sigma factor antagonist activity"/>
    <property type="evidence" value="ECO:0007669"/>
    <property type="project" value="TreeGrafter"/>
</dbReference>
<dbReference type="RefSeq" id="WP_161814522.1">
    <property type="nucleotide sequence ID" value="NZ_BLJN01000005.1"/>
</dbReference>
<dbReference type="InterPro" id="IPR006860">
    <property type="entry name" value="FecR"/>
</dbReference>
<reference evidence="4" key="1">
    <citation type="submission" date="2020-01" db="EMBL/GenBank/DDBJ databases">
        <title>'Steroidobacter agaridevorans' sp. nov., agar-degrading bacteria isolated from rhizosphere soils.</title>
        <authorList>
            <person name="Ikenaga M."/>
            <person name="Kataoka M."/>
            <person name="Murouchi A."/>
            <person name="Katsuragi S."/>
            <person name="Sakai M."/>
        </authorList>
    </citation>
    <scope>NUCLEOTIDE SEQUENCE [LARGE SCALE GENOMIC DNA]</scope>
    <source>
        <strain evidence="4">YU21-B</strain>
    </source>
</reference>
<name>A0A829YHU6_9GAMM</name>
<dbReference type="PANTHER" id="PTHR30273:SF2">
    <property type="entry name" value="PROTEIN FECR"/>
    <property type="match status" value="1"/>
</dbReference>
<feature type="domain" description="FecR protein" evidence="1">
    <location>
        <begin position="102"/>
        <end position="194"/>
    </location>
</feature>
<dbReference type="Pfam" id="PF16220">
    <property type="entry name" value="DUF4880"/>
    <property type="match status" value="1"/>
</dbReference>
<dbReference type="Gene3D" id="3.55.50.30">
    <property type="match status" value="1"/>
</dbReference>
<dbReference type="Pfam" id="PF04773">
    <property type="entry name" value="FecR"/>
    <property type="match status" value="1"/>
</dbReference>
<proteinExistence type="predicted"/>
<dbReference type="AlphaFoldDB" id="A0A829YHU6"/>
<keyword evidence="4" id="KW-1185">Reference proteome</keyword>
<dbReference type="InterPro" id="IPR012373">
    <property type="entry name" value="Ferrdict_sens_TM"/>
</dbReference>
<dbReference type="EMBL" id="BLJN01000005">
    <property type="protein sequence ID" value="GFE82887.1"/>
    <property type="molecule type" value="Genomic_DNA"/>
</dbReference>
<sequence length="328" mass="36481">MSGRHDKAQLQAARAEAAAWLARLRSEDRTAEDERGFRAWLAESEEHRAAFEVTNAIFEMAGATDRRPQQARVNRRHVLRAGVGLAAASVAGLVVYLRSGTTYATEIGEQHKVSLEDGTLVSLDTDTEIHVSMNDTSRQAKLRRGRAHFDVAEDTVRPFHVIAGDQRISTPRGHFDVSRDGMVVSVLLEEGPVEVALENPVAGVPMPRLLTAGQLVVFAEDKVVREERPVMERASAWRQGRLDFFGESLAEAVAAMNRYTRRPIVILDPEIAQMPISGNYSVGDPQAFATSISVLLPVRVEMERNRITLRRAEETQAHIRHRLDRPLA</sequence>
<comment type="caution">
    <text evidence="3">The sequence shown here is derived from an EMBL/GenBank/DDBJ whole genome shotgun (WGS) entry which is preliminary data.</text>
</comment>
<evidence type="ECO:0000313" key="4">
    <source>
        <dbReference type="Proteomes" id="UP000445000"/>
    </source>
</evidence>
<dbReference type="Proteomes" id="UP000445000">
    <property type="component" value="Unassembled WGS sequence"/>
</dbReference>
<evidence type="ECO:0000313" key="3">
    <source>
        <dbReference type="EMBL" id="GFE82887.1"/>
    </source>
</evidence>
<accession>A0A829YHU6</accession>
<evidence type="ECO:0000259" key="1">
    <source>
        <dbReference type="Pfam" id="PF04773"/>
    </source>
</evidence>